<dbReference type="Proteomes" id="UP001246244">
    <property type="component" value="Unassembled WGS sequence"/>
</dbReference>
<accession>A0ABU2D1R4</accession>
<evidence type="ECO:0000313" key="1">
    <source>
        <dbReference type="EMBL" id="MDR7665923.1"/>
    </source>
</evidence>
<proteinExistence type="predicted"/>
<reference evidence="2" key="1">
    <citation type="submission" date="2023-07" db="EMBL/GenBank/DDBJ databases">
        <title>Whole-genome sequencing of a new Methanosarcina sp. Z-7115.</title>
        <authorList>
            <person name="Zhilina T.N."/>
            <person name="Merkel A.Y."/>
        </authorList>
    </citation>
    <scope>NUCLEOTIDE SEQUENCE [LARGE SCALE GENOMIC DNA]</scope>
    <source>
        <strain evidence="2">Z-7115</strain>
    </source>
</reference>
<evidence type="ECO:0000313" key="2">
    <source>
        <dbReference type="Proteomes" id="UP001246244"/>
    </source>
</evidence>
<protein>
    <recommendedName>
        <fullName evidence="3">ADP-ribosylglycohydrolase</fullName>
    </recommendedName>
</protein>
<dbReference type="EMBL" id="JAVKPK010000031">
    <property type="protein sequence ID" value="MDR7665923.1"/>
    <property type="molecule type" value="Genomic_DNA"/>
</dbReference>
<sequence length="66" mass="7499">MHSKPDGIEKKLRGYLFGTACGDALGRPVDILPLKIGLNVIYIYNVIHLYSVKEQKVKKCYFLCNI</sequence>
<comment type="caution">
    <text evidence="1">The sequence shown here is derived from an EMBL/GenBank/DDBJ whole genome shotgun (WGS) entry which is preliminary data.</text>
</comment>
<keyword evidence="2" id="KW-1185">Reference proteome</keyword>
<evidence type="ECO:0008006" key="3">
    <source>
        <dbReference type="Google" id="ProtNLM"/>
    </source>
</evidence>
<gene>
    <name evidence="1" type="ORF">RG963_09090</name>
</gene>
<name>A0ABU2D1R4_9EURY</name>
<dbReference type="RefSeq" id="WP_310575948.1">
    <property type="nucleotide sequence ID" value="NZ_JAVKPK010000031.1"/>
</dbReference>
<organism evidence="1 2">
    <name type="scientific">Methanosarcina baikalica</name>
    <dbReference type="NCBI Taxonomy" id="3073890"/>
    <lineage>
        <taxon>Archaea</taxon>
        <taxon>Methanobacteriati</taxon>
        <taxon>Methanobacteriota</taxon>
        <taxon>Stenosarchaea group</taxon>
        <taxon>Methanomicrobia</taxon>
        <taxon>Methanosarcinales</taxon>
        <taxon>Methanosarcinaceae</taxon>
        <taxon>Methanosarcina</taxon>
    </lineage>
</organism>